<keyword evidence="2" id="KW-0479">Metal-binding</keyword>
<protein>
    <recommendedName>
        <fullName evidence="5">Radical SAM core domain-containing protein</fullName>
    </recommendedName>
</protein>
<dbReference type="SFLD" id="SFLDS00029">
    <property type="entry name" value="Radical_SAM"/>
    <property type="match status" value="1"/>
</dbReference>
<evidence type="ECO:0000256" key="2">
    <source>
        <dbReference type="ARBA" id="ARBA00022723"/>
    </source>
</evidence>
<evidence type="ECO:0000259" key="5">
    <source>
        <dbReference type="PROSITE" id="PS51918"/>
    </source>
</evidence>
<dbReference type="GO" id="GO:0046872">
    <property type="term" value="F:metal ion binding"/>
    <property type="evidence" value="ECO:0007669"/>
    <property type="project" value="UniProtKB-KW"/>
</dbReference>
<dbReference type="SUPFAM" id="SSF102114">
    <property type="entry name" value="Radical SAM enzymes"/>
    <property type="match status" value="1"/>
</dbReference>
<proteinExistence type="predicted"/>
<evidence type="ECO:0000256" key="3">
    <source>
        <dbReference type="ARBA" id="ARBA00023004"/>
    </source>
</evidence>
<dbReference type="Proteomes" id="UP000050515">
    <property type="component" value="Unassembled WGS sequence"/>
</dbReference>
<dbReference type="InterPro" id="IPR007197">
    <property type="entry name" value="rSAM"/>
</dbReference>
<keyword evidence="4" id="KW-0411">Iron-sulfur</keyword>
<evidence type="ECO:0000313" key="7">
    <source>
        <dbReference type="Proteomes" id="UP000050515"/>
    </source>
</evidence>
<accession>A0A0P9CZA6</accession>
<dbReference type="RefSeq" id="WP_157438812.1">
    <property type="nucleotide sequence ID" value="NZ_LJCQ01000474.1"/>
</dbReference>
<feature type="non-terminal residue" evidence="6">
    <location>
        <position position="141"/>
    </location>
</feature>
<comment type="caution">
    <text evidence="6">The sequence shown here is derived from an EMBL/GenBank/DDBJ whole genome shotgun (WGS) entry which is preliminary data.</text>
</comment>
<name>A0A0P9CZA6_9ARCH</name>
<dbReference type="InterPro" id="IPR023867">
    <property type="entry name" value="Sulphatase_maturase_rSAM"/>
</dbReference>
<dbReference type="EMBL" id="LJCQ01000474">
    <property type="protein sequence ID" value="KPV42379.1"/>
    <property type="molecule type" value="Genomic_DNA"/>
</dbReference>
<dbReference type="CDD" id="cd01335">
    <property type="entry name" value="Radical_SAM"/>
    <property type="match status" value="1"/>
</dbReference>
<dbReference type="Gene3D" id="3.20.20.70">
    <property type="entry name" value="Aldolase class I"/>
    <property type="match status" value="1"/>
</dbReference>
<evidence type="ECO:0000256" key="4">
    <source>
        <dbReference type="ARBA" id="ARBA00023014"/>
    </source>
</evidence>
<keyword evidence="3" id="KW-0408">Iron</keyword>
<gene>
    <name evidence="6" type="ORF">SE19_09210</name>
</gene>
<dbReference type="AlphaFoldDB" id="A0A0P9CZA6"/>
<keyword evidence="1" id="KW-0949">S-adenosyl-L-methionine</keyword>
<evidence type="ECO:0000313" key="6">
    <source>
        <dbReference type="EMBL" id="KPV42379.1"/>
    </source>
</evidence>
<dbReference type="PANTHER" id="PTHR43273:SF8">
    <property type="entry name" value="RADICAL SAM DOMAIN PROTEIN"/>
    <property type="match status" value="1"/>
</dbReference>
<organism evidence="6 7">
    <name type="scientific">Acidiplasma aeolicum</name>
    <dbReference type="NCBI Taxonomy" id="507754"/>
    <lineage>
        <taxon>Archaea</taxon>
        <taxon>Methanobacteriati</taxon>
        <taxon>Thermoplasmatota</taxon>
        <taxon>Thermoplasmata</taxon>
        <taxon>Thermoplasmatales</taxon>
        <taxon>Ferroplasmaceae</taxon>
        <taxon>Acidiplasma</taxon>
    </lineage>
</organism>
<reference evidence="6 7" key="1">
    <citation type="submission" date="2015-09" db="EMBL/GenBank/DDBJ databases">
        <title>Draft genome sequence of Acidiplasma aeolicum DSM 18409.</title>
        <authorList>
            <person name="Hemp J."/>
        </authorList>
    </citation>
    <scope>NUCLEOTIDE SEQUENCE [LARGE SCALE GENOMIC DNA]</scope>
    <source>
        <strain evidence="6 7">V</strain>
    </source>
</reference>
<dbReference type="PROSITE" id="PS51918">
    <property type="entry name" value="RADICAL_SAM"/>
    <property type="match status" value="1"/>
</dbReference>
<dbReference type="PANTHER" id="PTHR43273">
    <property type="entry name" value="ANAEROBIC SULFATASE-MATURATING ENZYME HOMOLOG ASLB-RELATED"/>
    <property type="match status" value="1"/>
</dbReference>
<dbReference type="InterPro" id="IPR058240">
    <property type="entry name" value="rSAM_sf"/>
</dbReference>
<dbReference type="Pfam" id="PF04055">
    <property type="entry name" value="Radical_SAM"/>
    <property type="match status" value="1"/>
</dbReference>
<dbReference type="GO" id="GO:0016491">
    <property type="term" value="F:oxidoreductase activity"/>
    <property type="evidence" value="ECO:0007669"/>
    <property type="project" value="InterPro"/>
</dbReference>
<sequence>MGKDMGDYIKHSDYYPTFVILQPTSFCNISCEYCYLPQTERNKRKIMDEKILIATAKLVLSSKNLGDHISFVWHAGEPLTLPIEFYEKSFEIIKSLNKFNLKIYHRIQTNGTLINSSWINLFKKWDISVVISIDPPKFVHD</sequence>
<feature type="domain" description="Radical SAM core" evidence="5">
    <location>
        <begin position="11"/>
        <end position="141"/>
    </location>
</feature>
<dbReference type="SFLD" id="SFLDG01067">
    <property type="entry name" value="SPASM/twitch_domain_containing"/>
    <property type="match status" value="1"/>
</dbReference>
<dbReference type="GO" id="GO:0051536">
    <property type="term" value="F:iron-sulfur cluster binding"/>
    <property type="evidence" value="ECO:0007669"/>
    <property type="project" value="UniProtKB-KW"/>
</dbReference>
<dbReference type="InterPro" id="IPR013785">
    <property type="entry name" value="Aldolase_TIM"/>
</dbReference>
<evidence type="ECO:0000256" key="1">
    <source>
        <dbReference type="ARBA" id="ARBA00022691"/>
    </source>
</evidence>
<dbReference type="PATRIC" id="fig|507754.4.peg.1420"/>